<dbReference type="OrthoDB" id="731210at2759"/>
<proteinExistence type="predicted"/>
<dbReference type="AlphaFoldDB" id="A0A9E7KDW3"/>
<name>A0A9E7KDW3_9LILI</name>
<dbReference type="Pfam" id="PF13041">
    <property type="entry name" value="PPR_2"/>
    <property type="match status" value="2"/>
</dbReference>
<evidence type="ECO:0000313" key="3">
    <source>
        <dbReference type="EMBL" id="URE13354.1"/>
    </source>
</evidence>
<dbReference type="InterPro" id="IPR050421">
    <property type="entry name" value="PPR"/>
</dbReference>
<dbReference type="PROSITE" id="PS51375">
    <property type="entry name" value="PPR"/>
    <property type="match status" value="5"/>
</dbReference>
<dbReference type="FunFam" id="1.25.40.10:FF:000425">
    <property type="entry name" value="Pentatricopeptide repeat-containing protein At3g26540"/>
    <property type="match status" value="1"/>
</dbReference>
<gene>
    <name evidence="3" type="ORF">MUK42_22343</name>
</gene>
<reference evidence="3" key="1">
    <citation type="submission" date="2022-05" db="EMBL/GenBank/DDBJ databases">
        <title>The Musa troglodytarum L. genome provides insights into the mechanism of non-climacteric behaviour and enrichment of carotenoids.</title>
        <authorList>
            <person name="Wang J."/>
        </authorList>
    </citation>
    <scope>NUCLEOTIDE SEQUENCE</scope>
    <source>
        <tissue evidence="3">Leaf</tissue>
    </source>
</reference>
<dbReference type="FunFam" id="1.25.40.10:FF:000348">
    <property type="entry name" value="Pentatricopeptide repeat-containing protein chloroplastic"/>
    <property type="match status" value="1"/>
</dbReference>
<dbReference type="GO" id="GO:0099402">
    <property type="term" value="P:plant organ development"/>
    <property type="evidence" value="ECO:0007669"/>
    <property type="project" value="UniProtKB-ARBA"/>
</dbReference>
<keyword evidence="1" id="KW-0677">Repeat</keyword>
<dbReference type="InterPro" id="IPR011990">
    <property type="entry name" value="TPR-like_helical_dom_sf"/>
</dbReference>
<organism evidence="3 4">
    <name type="scientific">Musa troglodytarum</name>
    <name type="common">fe'i banana</name>
    <dbReference type="NCBI Taxonomy" id="320322"/>
    <lineage>
        <taxon>Eukaryota</taxon>
        <taxon>Viridiplantae</taxon>
        <taxon>Streptophyta</taxon>
        <taxon>Embryophyta</taxon>
        <taxon>Tracheophyta</taxon>
        <taxon>Spermatophyta</taxon>
        <taxon>Magnoliopsida</taxon>
        <taxon>Liliopsida</taxon>
        <taxon>Zingiberales</taxon>
        <taxon>Musaceae</taxon>
        <taxon>Musa</taxon>
    </lineage>
</organism>
<dbReference type="PANTHER" id="PTHR47928">
    <property type="entry name" value="REPEAT-CONTAINING PROTEIN, PUTATIVE-RELATED"/>
    <property type="match status" value="1"/>
</dbReference>
<feature type="repeat" description="PPR" evidence="2">
    <location>
        <begin position="557"/>
        <end position="591"/>
    </location>
</feature>
<dbReference type="PANTHER" id="PTHR47928:SF161">
    <property type="entry name" value="PENTATRICOPEPTIDE REPEAT-CONTAINING PROTEIN"/>
    <property type="match status" value="1"/>
</dbReference>
<evidence type="ECO:0000256" key="1">
    <source>
        <dbReference type="ARBA" id="ARBA00022737"/>
    </source>
</evidence>
<dbReference type="InterPro" id="IPR002885">
    <property type="entry name" value="PPR_rpt"/>
</dbReference>
<dbReference type="NCBIfam" id="TIGR00756">
    <property type="entry name" value="PPR"/>
    <property type="match status" value="5"/>
</dbReference>
<sequence length="817" mass="92240">MAASAGSVLNRLIQRAARPKRSPKPSSSSSLSVIRRHLGSGDLRRAIAALSSSPAPFPTSLYARLLQLCSSKRSLVDVRRVESHLVAFSPSPSTFLLNRTIEAYAHCGSPADARELFDEMPKRNGGTWNAMIAAYRFSDCPDEALALFSTLNGSGIRPTDVTLASVLGCCGDLLALLLARQIHCLVLKYGYFPNVILDTSVVDVYGKCFAMADARKMFDSIIFPNDVSWNVIVRRYLEAGRAREALLMFFRMIREGVKPLSFTVSNALIACSEALALKEGHQIHSTATKVGFEGDNIVGSSLMEMYAKCGVVQDARQLFDQLPSKDVVSWTSMLSCYATCGRIDDAEKLFDEMPERNVVSWNAMLAGYVRFFCWDEALYLFCRMGETIEIDLVTLGLVLNVCAGMSDLDRGKQVHGFCYRHNSASNLFFSNALIDMYSKCGCLRNAEVCFRLVSQRDMVSWNSLISGYARYCRSEEALVAFREMQFETTPNELTFSIALAACANIFMLEYGKQIHAYMVRNGFQLDVIIRGTLVDMYSKCRLIEYAMRVFEEESFRDLILWNSMILGCAYNRRGERSLELFEEMRKEGITADNVTFVGVLLACISEGYVDLGRRYFNLMSDEYGVIPRVEHYECMIELLGIHGFMVELEDFIQRMPFEPTIPMWTRIFDCCREHGNRSLGERAAKCINESNPINTVQFEILERTELDTKKEAHHLYPKLGYSYQFEDKDKIAPRSMRNHLDCRNLNGVLANRSHESLTTILPALPFMGSKQINAGGHWAEPIACIMLHKFSKSRSRIDCWLLIISVTATDDKRVPYD</sequence>
<feature type="repeat" description="PPR" evidence="2">
    <location>
        <begin position="124"/>
        <end position="158"/>
    </location>
</feature>
<accession>A0A9E7KDW3</accession>
<dbReference type="Pfam" id="PF01535">
    <property type="entry name" value="PPR"/>
    <property type="match status" value="7"/>
</dbReference>
<keyword evidence="4" id="KW-1185">Reference proteome</keyword>
<dbReference type="FunFam" id="1.25.40.10:FF:000158">
    <property type="entry name" value="pentatricopeptide repeat-containing protein At2g33680"/>
    <property type="match status" value="1"/>
</dbReference>
<feature type="repeat" description="PPR" evidence="2">
    <location>
        <begin position="225"/>
        <end position="259"/>
    </location>
</feature>
<protein>
    <submittedName>
        <fullName evidence="3">Pentatricopeptide repeat-containing protein</fullName>
    </submittedName>
</protein>
<evidence type="ECO:0000313" key="4">
    <source>
        <dbReference type="Proteomes" id="UP001055439"/>
    </source>
</evidence>
<dbReference type="Gene3D" id="1.25.40.10">
    <property type="entry name" value="Tetratricopeptide repeat domain"/>
    <property type="match status" value="5"/>
</dbReference>
<evidence type="ECO:0000256" key="2">
    <source>
        <dbReference type="PROSITE-ProRule" id="PRU00708"/>
    </source>
</evidence>
<feature type="repeat" description="PPR" evidence="2">
    <location>
        <begin position="457"/>
        <end position="487"/>
    </location>
</feature>
<dbReference type="Proteomes" id="UP001055439">
    <property type="component" value="Chromosome 6"/>
</dbReference>
<dbReference type="EMBL" id="CP097508">
    <property type="protein sequence ID" value="URE13354.1"/>
    <property type="molecule type" value="Genomic_DNA"/>
</dbReference>
<feature type="repeat" description="PPR" evidence="2">
    <location>
        <begin position="326"/>
        <end position="360"/>
    </location>
</feature>